<dbReference type="InterPro" id="IPR003783">
    <property type="entry name" value="Regulatory_RecX"/>
</dbReference>
<dbReference type="InterPro" id="IPR036388">
    <property type="entry name" value="WH-like_DNA-bd_sf"/>
</dbReference>
<keyword evidence="4" id="KW-0963">Cytoplasm</keyword>
<evidence type="ECO:0000259" key="5">
    <source>
        <dbReference type="Pfam" id="PF21982"/>
    </source>
</evidence>
<evidence type="ECO:0000256" key="2">
    <source>
        <dbReference type="ARBA" id="ARBA00009695"/>
    </source>
</evidence>
<evidence type="ECO:0000256" key="1">
    <source>
        <dbReference type="ARBA" id="ARBA00004496"/>
    </source>
</evidence>
<dbReference type="PANTHER" id="PTHR33602">
    <property type="entry name" value="REGULATORY PROTEIN RECX FAMILY PROTEIN"/>
    <property type="match status" value="1"/>
</dbReference>
<evidence type="ECO:0000256" key="3">
    <source>
        <dbReference type="ARBA" id="ARBA00018111"/>
    </source>
</evidence>
<evidence type="ECO:0000313" key="6">
    <source>
        <dbReference type="EMBL" id="EGF16625.1"/>
    </source>
</evidence>
<comment type="subcellular location">
    <subcellularLocation>
        <location evidence="1">Cytoplasm</location>
    </subcellularLocation>
</comment>
<dbReference type="GO" id="GO:0005737">
    <property type="term" value="C:cytoplasm"/>
    <property type="evidence" value="ECO:0007669"/>
    <property type="project" value="UniProtKB-SubCell"/>
</dbReference>
<evidence type="ECO:0000256" key="4">
    <source>
        <dbReference type="ARBA" id="ARBA00022490"/>
    </source>
</evidence>
<dbReference type="HOGENOM" id="CLU_066607_3_3_9"/>
<dbReference type="STRING" id="888062.HMPREF9083_0101"/>
<reference evidence="6 7" key="1">
    <citation type="submission" date="2011-02" db="EMBL/GenBank/DDBJ databases">
        <authorList>
            <person name="Muzny D."/>
            <person name="Qin X."/>
            <person name="Deng J."/>
            <person name="Jiang H."/>
            <person name="Liu Y."/>
            <person name="Qu J."/>
            <person name="Song X.-Z."/>
            <person name="Zhang L."/>
            <person name="Thornton R."/>
            <person name="Coyle M."/>
            <person name="Francisco L."/>
            <person name="Jackson L."/>
            <person name="Javaid M."/>
            <person name="Korchina V."/>
            <person name="Kovar C."/>
            <person name="Mata R."/>
            <person name="Mathew T."/>
            <person name="Ngo R."/>
            <person name="Nguyen L."/>
            <person name="Nguyen N."/>
            <person name="Okwuonu G."/>
            <person name="Ongeri F."/>
            <person name="Pham C."/>
            <person name="Simmons D."/>
            <person name="Wilczek-Boney K."/>
            <person name="Hale W."/>
            <person name="Jakkamsetti A."/>
            <person name="Pham P."/>
            <person name="Ruth R."/>
            <person name="San Lucas F."/>
            <person name="Warren J."/>
            <person name="Zhang J."/>
            <person name="Zhao Z."/>
            <person name="Zhou C."/>
            <person name="Zhu D."/>
            <person name="Lee S."/>
            <person name="Bess C."/>
            <person name="Blankenburg K."/>
            <person name="Forbes L."/>
            <person name="Fu Q."/>
            <person name="Gubbala S."/>
            <person name="Hirani K."/>
            <person name="Jayaseelan J.C."/>
            <person name="Lara F."/>
            <person name="Munidasa M."/>
            <person name="Palculict T."/>
            <person name="Patil S."/>
            <person name="Pu L.-L."/>
            <person name="Saada N."/>
            <person name="Tang L."/>
            <person name="Weissenberger G."/>
            <person name="Zhu Y."/>
            <person name="Hemphill L."/>
            <person name="Shang Y."/>
            <person name="Youmans B."/>
            <person name="Ayvaz T."/>
            <person name="Ross M."/>
            <person name="Santibanez J."/>
            <person name="Aqrawi P."/>
            <person name="Gross S."/>
            <person name="Joshi V."/>
            <person name="Fowler G."/>
            <person name="Nazareth L."/>
            <person name="Reid J."/>
            <person name="Worley K."/>
            <person name="Petrosino J."/>
            <person name="Highlander S."/>
            <person name="Gibbs R."/>
        </authorList>
    </citation>
    <scope>NUCLEOTIDE SEQUENCE [LARGE SCALE GENOMIC DNA]</scope>
    <source>
        <strain evidence="6 7">DSM 19965</strain>
    </source>
</reference>
<dbReference type="PANTHER" id="PTHR33602:SF1">
    <property type="entry name" value="REGULATORY PROTEIN RECX FAMILY PROTEIN"/>
    <property type="match status" value="1"/>
</dbReference>
<dbReference type="eggNOG" id="COG2137">
    <property type="taxonomic scope" value="Bacteria"/>
</dbReference>
<dbReference type="GO" id="GO:0006282">
    <property type="term" value="P:regulation of DNA repair"/>
    <property type="evidence" value="ECO:0007669"/>
    <property type="project" value="InterPro"/>
</dbReference>
<comment type="caution">
    <text evidence="6">The sequence shown here is derived from an EMBL/GenBank/DDBJ whole genome shotgun (WGS) entry which is preliminary data.</text>
</comment>
<feature type="domain" description="RecX first three-helical" evidence="5">
    <location>
        <begin position="9"/>
        <end position="47"/>
    </location>
</feature>
<dbReference type="Proteomes" id="UP000003503">
    <property type="component" value="Unassembled WGS sequence"/>
</dbReference>
<sequence>MMKNKKDVYQAALRLLNYKSQSEYEITYKLKNRGYTNEEINKTIEKLKKLNYINDEKLSIELFNYYKNQNILSNKMIHQKLKQKGLYINLDLSETEELNAAKKIVNLKFKISNLYKNNPDKLIIFLARKGFSQKIIYKLNLKKQSD</sequence>
<name>F2BV84_9FIRM</name>
<dbReference type="InterPro" id="IPR053926">
    <property type="entry name" value="RecX_HTH_1st"/>
</dbReference>
<gene>
    <name evidence="6" type="primary">recX</name>
    <name evidence="6" type="ORF">HMPREF9083_0101</name>
</gene>
<comment type="similarity">
    <text evidence="2">Belongs to the RecX family.</text>
</comment>
<dbReference type="EMBL" id="AFBB01000002">
    <property type="protein sequence ID" value="EGF16625.1"/>
    <property type="molecule type" value="Genomic_DNA"/>
</dbReference>
<dbReference type="AlphaFoldDB" id="F2BV84"/>
<accession>F2BV84</accession>
<keyword evidence="7" id="KW-1185">Reference proteome</keyword>
<organism evidence="6 7">
    <name type="scientific">Dialister micraerophilus DSM 19965</name>
    <dbReference type="NCBI Taxonomy" id="888062"/>
    <lineage>
        <taxon>Bacteria</taxon>
        <taxon>Bacillati</taxon>
        <taxon>Bacillota</taxon>
        <taxon>Negativicutes</taxon>
        <taxon>Veillonellales</taxon>
        <taxon>Veillonellaceae</taxon>
        <taxon>Dialister</taxon>
    </lineage>
</organism>
<proteinExistence type="inferred from homology"/>
<dbReference type="Pfam" id="PF21982">
    <property type="entry name" value="RecX_HTH1"/>
    <property type="match status" value="1"/>
</dbReference>
<dbReference type="Gene3D" id="1.10.10.10">
    <property type="entry name" value="Winged helix-like DNA-binding domain superfamily/Winged helix DNA-binding domain"/>
    <property type="match status" value="1"/>
</dbReference>
<protein>
    <recommendedName>
        <fullName evidence="3">Regulatory protein RecX</fullName>
    </recommendedName>
</protein>
<evidence type="ECO:0000313" key="7">
    <source>
        <dbReference type="Proteomes" id="UP000003503"/>
    </source>
</evidence>